<protein>
    <submittedName>
        <fullName evidence="2">Uncharacterized protein</fullName>
    </submittedName>
</protein>
<gene>
    <name evidence="2" type="ORF">FQU76_11910</name>
</gene>
<dbReference type="EMBL" id="CP042266">
    <property type="protein sequence ID" value="QDY77104.1"/>
    <property type="molecule type" value="Genomic_DNA"/>
</dbReference>
<sequence>MITTALTGPAPCPLTANCLRCGRMTYAPVPVRWVERAIRYACPQCAPLTPPGPTPGEHAPDAVAPGGLIPLDAY</sequence>
<evidence type="ECO:0000313" key="2">
    <source>
        <dbReference type="EMBL" id="QDY77104.1"/>
    </source>
</evidence>
<name>A0A5B8J9M8_9ACTN</name>
<organism evidence="2 3">
    <name type="scientific">Streptomyces qinzhouensis</name>
    <dbReference type="NCBI Taxonomy" id="2599401"/>
    <lineage>
        <taxon>Bacteria</taxon>
        <taxon>Bacillati</taxon>
        <taxon>Actinomycetota</taxon>
        <taxon>Actinomycetes</taxon>
        <taxon>Kitasatosporales</taxon>
        <taxon>Streptomycetaceae</taxon>
        <taxon>Streptomyces</taxon>
    </lineage>
</organism>
<feature type="region of interest" description="Disordered" evidence="1">
    <location>
        <begin position="53"/>
        <end position="74"/>
    </location>
</feature>
<dbReference type="KEGG" id="sqz:FQU76_11910"/>
<reference evidence="2 3" key="1">
    <citation type="submission" date="2019-07" db="EMBL/GenBank/DDBJ databases">
        <authorList>
            <person name="Zhu P."/>
        </authorList>
    </citation>
    <scope>NUCLEOTIDE SEQUENCE [LARGE SCALE GENOMIC DNA]</scope>
    <source>
        <strain evidence="2 3">SSL-25</strain>
    </source>
</reference>
<dbReference type="Proteomes" id="UP000320580">
    <property type="component" value="Chromosome"/>
</dbReference>
<dbReference type="RefSeq" id="WP_146480390.1">
    <property type="nucleotide sequence ID" value="NZ_CP042266.1"/>
</dbReference>
<proteinExistence type="predicted"/>
<keyword evidence="3" id="KW-1185">Reference proteome</keyword>
<dbReference type="OrthoDB" id="9925515at2"/>
<evidence type="ECO:0000313" key="3">
    <source>
        <dbReference type="Proteomes" id="UP000320580"/>
    </source>
</evidence>
<dbReference type="AlphaFoldDB" id="A0A5B8J9M8"/>
<accession>A0A5B8J9M8</accession>
<evidence type="ECO:0000256" key="1">
    <source>
        <dbReference type="SAM" id="MobiDB-lite"/>
    </source>
</evidence>